<dbReference type="InterPro" id="IPR024980">
    <property type="entry name" value="DUF3886"/>
</dbReference>
<feature type="compositionally biased region" description="Basic and acidic residues" evidence="1">
    <location>
        <begin position="46"/>
        <end position="74"/>
    </location>
</feature>
<evidence type="ECO:0000313" key="3">
    <source>
        <dbReference type="Proteomes" id="UP001141950"/>
    </source>
</evidence>
<evidence type="ECO:0000313" key="2">
    <source>
        <dbReference type="EMBL" id="MCR2802944.1"/>
    </source>
</evidence>
<evidence type="ECO:0000256" key="1">
    <source>
        <dbReference type="SAM" id="MobiDB-lite"/>
    </source>
</evidence>
<comment type="caution">
    <text evidence="2">The sequence shown here is derived from an EMBL/GenBank/DDBJ whole genome shotgun (WGS) entry which is preliminary data.</text>
</comment>
<organism evidence="2 3">
    <name type="scientific">Paenibacillus soyae</name>
    <dbReference type="NCBI Taxonomy" id="2969249"/>
    <lineage>
        <taxon>Bacteria</taxon>
        <taxon>Bacillati</taxon>
        <taxon>Bacillota</taxon>
        <taxon>Bacilli</taxon>
        <taxon>Bacillales</taxon>
        <taxon>Paenibacillaceae</taxon>
        <taxon>Paenibacillus</taxon>
    </lineage>
</organism>
<sequence>MAKKSNGRQAPRQHEKPAEEAKQGNSLKDLLGAATIQKLKAQADEMKLAEQKRKEEKRRQEEEAKKQEQKRLENDFAYLLDNSDPNWGKFK</sequence>
<feature type="region of interest" description="Disordered" evidence="1">
    <location>
        <begin position="46"/>
        <end position="91"/>
    </location>
</feature>
<dbReference type="EMBL" id="JANIPJ010000002">
    <property type="protein sequence ID" value="MCR2802944.1"/>
    <property type="molecule type" value="Genomic_DNA"/>
</dbReference>
<dbReference type="Pfam" id="PF13025">
    <property type="entry name" value="DUF3886"/>
    <property type="match status" value="1"/>
</dbReference>
<reference evidence="2" key="1">
    <citation type="submission" date="2022-08" db="EMBL/GenBank/DDBJ databases">
        <title>The genomic sequence of strain Paenibacillus sp. SCIV0701.</title>
        <authorList>
            <person name="Zhao H."/>
        </authorList>
    </citation>
    <scope>NUCLEOTIDE SEQUENCE</scope>
    <source>
        <strain evidence="2">SCIV0701</strain>
    </source>
</reference>
<protein>
    <submittedName>
        <fullName evidence="2">YqkE family protein</fullName>
    </submittedName>
</protein>
<feature type="compositionally biased region" description="Basic and acidic residues" evidence="1">
    <location>
        <begin position="12"/>
        <end position="22"/>
    </location>
</feature>
<dbReference type="AlphaFoldDB" id="A0A9X2MLQ0"/>
<gene>
    <name evidence="2" type="ORF">NQZ67_03525</name>
</gene>
<proteinExistence type="predicted"/>
<accession>A0A9X2MLQ0</accession>
<dbReference type="Proteomes" id="UP001141950">
    <property type="component" value="Unassembled WGS sequence"/>
</dbReference>
<name>A0A9X2MLQ0_9BACL</name>
<feature type="region of interest" description="Disordered" evidence="1">
    <location>
        <begin position="1"/>
        <end position="33"/>
    </location>
</feature>
<keyword evidence="3" id="KW-1185">Reference proteome</keyword>
<dbReference type="RefSeq" id="WP_257442831.1">
    <property type="nucleotide sequence ID" value="NZ_JANIPJ010000002.1"/>
</dbReference>